<dbReference type="Proteomes" id="UP001222325">
    <property type="component" value="Unassembled WGS sequence"/>
</dbReference>
<sequence>MYGRRRSRAVVRVHYDITHTSFFTSAHSPAPCATPVPPCRRSVSAVLPTSANASLDVAAARRKSTRTRAHPRRQTHWPHRRRKSPAHAIETHTGRAAAVKPTAPLIAPDARLPHPSIPRPQSRYLPTLSPRPHAPSPPPPDPSPRRKRRRTQGSSPPTSPSSPPCAKTGYIPTDSPTPRSPTPPRDPRAAHAAPPANPRAGMRARLRVVTWRDQAPLAPPTGPTSPPPATRLSRVPARCASPGCESRAAGRTHARPAPARSQRHRRGLARTHPDVPPLAQVPARIADPATATRPHSPAHPAPPRCVRRKSTRARASPPSTPLARAGDMRVDARDARSQRVPRALPAVKPRRPYKPLVHHTRPPPTGARQNARFYKSRAPQFYEARAPQLSRARTRATSTNKCANCGAQRAARRLGTRNAPPAPAPQDAAVFATAAVAPRRARPPRGRGQLELDRFDARANPLRARARLGSASVWGGRIESRRSRSRQLGLRVAREDARRAENGWRTWAAGCPRARRTRFVALHVRSPCARKAIYRGRAFLLARTKSVK</sequence>
<dbReference type="EMBL" id="JARJCN010000030">
    <property type="protein sequence ID" value="KAJ7086848.1"/>
    <property type="molecule type" value="Genomic_DNA"/>
</dbReference>
<keyword evidence="3" id="KW-1185">Reference proteome</keyword>
<organism evidence="2 3">
    <name type="scientific">Mycena belliarum</name>
    <dbReference type="NCBI Taxonomy" id="1033014"/>
    <lineage>
        <taxon>Eukaryota</taxon>
        <taxon>Fungi</taxon>
        <taxon>Dikarya</taxon>
        <taxon>Basidiomycota</taxon>
        <taxon>Agaricomycotina</taxon>
        <taxon>Agaricomycetes</taxon>
        <taxon>Agaricomycetidae</taxon>
        <taxon>Agaricales</taxon>
        <taxon>Marasmiineae</taxon>
        <taxon>Mycenaceae</taxon>
        <taxon>Mycena</taxon>
    </lineage>
</organism>
<evidence type="ECO:0000256" key="1">
    <source>
        <dbReference type="SAM" id="MobiDB-lite"/>
    </source>
</evidence>
<dbReference type="AlphaFoldDB" id="A0AAD6U1G5"/>
<accession>A0AAD6U1G5</accession>
<feature type="compositionally biased region" description="Basic and acidic residues" evidence="1">
    <location>
        <begin position="326"/>
        <end position="337"/>
    </location>
</feature>
<comment type="caution">
    <text evidence="2">The sequence shown here is derived from an EMBL/GenBank/DDBJ whole genome shotgun (WGS) entry which is preliminary data.</text>
</comment>
<feature type="compositionally biased region" description="Basic residues" evidence="1">
    <location>
        <begin position="60"/>
        <end position="85"/>
    </location>
</feature>
<gene>
    <name evidence="2" type="ORF">B0H15DRAFT_986271</name>
</gene>
<protein>
    <submittedName>
        <fullName evidence="2">Uncharacterized protein</fullName>
    </submittedName>
</protein>
<feature type="compositionally biased region" description="Pro residues" evidence="1">
    <location>
        <begin position="132"/>
        <end position="142"/>
    </location>
</feature>
<feature type="compositionally biased region" description="Pro residues" evidence="1">
    <location>
        <begin position="217"/>
        <end position="229"/>
    </location>
</feature>
<evidence type="ECO:0000313" key="3">
    <source>
        <dbReference type="Proteomes" id="UP001222325"/>
    </source>
</evidence>
<name>A0AAD6U1G5_9AGAR</name>
<proteinExistence type="predicted"/>
<feature type="compositionally biased region" description="Low complexity" evidence="1">
    <location>
        <begin position="190"/>
        <end position="200"/>
    </location>
</feature>
<feature type="region of interest" description="Disordered" evidence="1">
    <location>
        <begin position="60"/>
        <end position="339"/>
    </location>
</feature>
<reference evidence="2" key="1">
    <citation type="submission" date="2023-03" db="EMBL/GenBank/DDBJ databases">
        <title>Massive genome expansion in bonnet fungi (Mycena s.s.) driven by repeated elements and novel gene families across ecological guilds.</title>
        <authorList>
            <consortium name="Lawrence Berkeley National Laboratory"/>
            <person name="Harder C.B."/>
            <person name="Miyauchi S."/>
            <person name="Viragh M."/>
            <person name="Kuo A."/>
            <person name="Thoen E."/>
            <person name="Andreopoulos B."/>
            <person name="Lu D."/>
            <person name="Skrede I."/>
            <person name="Drula E."/>
            <person name="Henrissat B."/>
            <person name="Morin E."/>
            <person name="Kohler A."/>
            <person name="Barry K."/>
            <person name="LaButti K."/>
            <person name="Morin E."/>
            <person name="Salamov A."/>
            <person name="Lipzen A."/>
            <person name="Mereny Z."/>
            <person name="Hegedus B."/>
            <person name="Baldrian P."/>
            <person name="Stursova M."/>
            <person name="Weitz H."/>
            <person name="Taylor A."/>
            <person name="Grigoriev I.V."/>
            <person name="Nagy L.G."/>
            <person name="Martin F."/>
            <person name="Kauserud H."/>
        </authorList>
    </citation>
    <scope>NUCLEOTIDE SEQUENCE</scope>
    <source>
        <strain evidence="2">CBHHK173m</strain>
    </source>
</reference>
<evidence type="ECO:0000313" key="2">
    <source>
        <dbReference type="EMBL" id="KAJ7086848.1"/>
    </source>
</evidence>